<reference evidence="1 2" key="1">
    <citation type="submission" date="2014-04" db="EMBL/GenBank/DDBJ databases">
        <authorList>
            <consortium name="DOE Joint Genome Institute"/>
            <person name="Kuo A."/>
            <person name="Zuccaro A."/>
            <person name="Kohler A."/>
            <person name="Nagy L.G."/>
            <person name="Floudas D."/>
            <person name="Copeland A."/>
            <person name="Barry K.W."/>
            <person name="Cichocki N."/>
            <person name="Veneault-Fourrey C."/>
            <person name="LaButti K."/>
            <person name="Lindquist E.A."/>
            <person name="Lipzen A."/>
            <person name="Lundell T."/>
            <person name="Morin E."/>
            <person name="Murat C."/>
            <person name="Sun H."/>
            <person name="Tunlid A."/>
            <person name="Henrissat B."/>
            <person name="Grigoriev I.V."/>
            <person name="Hibbett D.S."/>
            <person name="Martin F."/>
            <person name="Nordberg H.P."/>
            <person name="Cantor M.N."/>
            <person name="Hua S.X."/>
        </authorList>
    </citation>
    <scope>NUCLEOTIDE SEQUENCE [LARGE SCALE GENOMIC DNA]</scope>
    <source>
        <strain evidence="1 2">MAFF 305830</strain>
    </source>
</reference>
<dbReference type="AlphaFoldDB" id="A0A0C3AFC7"/>
<dbReference type="OrthoDB" id="3135357at2759"/>
<dbReference type="EMBL" id="KN824338">
    <property type="protein sequence ID" value="KIM23370.1"/>
    <property type="molecule type" value="Genomic_DNA"/>
</dbReference>
<keyword evidence="2" id="KW-1185">Reference proteome</keyword>
<proteinExistence type="predicted"/>
<evidence type="ECO:0008006" key="3">
    <source>
        <dbReference type="Google" id="ProtNLM"/>
    </source>
</evidence>
<dbReference type="HOGENOM" id="CLU_055669_0_0_1"/>
<name>A0A0C3AFC7_SERVB</name>
<protein>
    <recommendedName>
        <fullName evidence="3">F-box domain-containing protein</fullName>
    </recommendedName>
</protein>
<dbReference type="SUPFAM" id="SSF52058">
    <property type="entry name" value="L domain-like"/>
    <property type="match status" value="1"/>
</dbReference>
<accession>A0A0C3AFC7</accession>
<dbReference type="Proteomes" id="UP000054097">
    <property type="component" value="Unassembled WGS sequence"/>
</dbReference>
<reference evidence="2" key="2">
    <citation type="submission" date="2015-01" db="EMBL/GenBank/DDBJ databases">
        <title>Evolutionary Origins and Diversification of the Mycorrhizal Mutualists.</title>
        <authorList>
            <consortium name="DOE Joint Genome Institute"/>
            <consortium name="Mycorrhizal Genomics Consortium"/>
            <person name="Kohler A."/>
            <person name="Kuo A."/>
            <person name="Nagy L.G."/>
            <person name="Floudas D."/>
            <person name="Copeland A."/>
            <person name="Barry K.W."/>
            <person name="Cichocki N."/>
            <person name="Veneault-Fourrey C."/>
            <person name="LaButti K."/>
            <person name="Lindquist E.A."/>
            <person name="Lipzen A."/>
            <person name="Lundell T."/>
            <person name="Morin E."/>
            <person name="Murat C."/>
            <person name="Riley R."/>
            <person name="Ohm R."/>
            <person name="Sun H."/>
            <person name="Tunlid A."/>
            <person name="Henrissat B."/>
            <person name="Grigoriev I.V."/>
            <person name="Hibbett D.S."/>
            <person name="Martin F."/>
        </authorList>
    </citation>
    <scope>NUCLEOTIDE SEQUENCE [LARGE SCALE GENOMIC DNA]</scope>
    <source>
        <strain evidence="2">MAFF 305830</strain>
    </source>
</reference>
<evidence type="ECO:0000313" key="1">
    <source>
        <dbReference type="EMBL" id="KIM23370.1"/>
    </source>
</evidence>
<organism evidence="1 2">
    <name type="scientific">Serendipita vermifera MAFF 305830</name>
    <dbReference type="NCBI Taxonomy" id="933852"/>
    <lineage>
        <taxon>Eukaryota</taxon>
        <taxon>Fungi</taxon>
        <taxon>Dikarya</taxon>
        <taxon>Basidiomycota</taxon>
        <taxon>Agaricomycotina</taxon>
        <taxon>Agaricomycetes</taxon>
        <taxon>Sebacinales</taxon>
        <taxon>Serendipitaceae</taxon>
        <taxon>Serendipita</taxon>
    </lineage>
</organism>
<gene>
    <name evidence="1" type="ORF">M408DRAFT_332384</name>
</gene>
<evidence type="ECO:0000313" key="2">
    <source>
        <dbReference type="Proteomes" id="UP000054097"/>
    </source>
</evidence>
<sequence length="385" mass="44757">MSASTSLSVELWQTILRYAIGVADFLDPDAFKGVIEEHLIADAESPKNNEATYWAAERTRNQLQMVCKSWDAYLRNFEHRFVRMLDIYHDKIDIQKLEVALRVCFSPRGCRCVEFCTPRSKFQTFCWKTIGKIEPTRMVIADLKKEDYPIGDLIEISQNFDRVEVLIAPYCGFTHSFAKTLQKFSSLRHFYGKGYRGIREQGVQGITTAKNIITLSLHTRMDGEYTNLIWDLPCLRHFRLKDDSSQELSDFVDKAALPILRVIGVQLLSLHLYHRIENYDMPRELWELCPNVESFRIGMSLVHHPPYFHPIHTLVVVREVQLHQFPELPEWPNLRRVVIDNEYPVSAKYFSHLKSTRGIIMENRNGFIKEADLETAVGGEEDEAE</sequence>